<organism evidence="2 3">
    <name type="scientific">Dentiscutata erythropus</name>
    <dbReference type="NCBI Taxonomy" id="1348616"/>
    <lineage>
        <taxon>Eukaryota</taxon>
        <taxon>Fungi</taxon>
        <taxon>Fungi incertae sedis</taxon>
        <taxon>Mucoromycota</taxon>
        <taxon>Glomeromycotina</taxon>
        <taxon>Glomeromycetes</taxon>
        <taxon>Diversisporales</taxon>
        <taxon>Gigasporaceae</taxon>
        <taxon>Dentiscutata</taxon>
    </lineage>
</organism>
<keyword evidence="1" id="KW-0812">Transmembrane</keyword>
<keyword evidence="1" id="KW-1133">Transmembrane helix</keyword>
<sequence length="163" mass="18787">MNYSGAREVVINGYTDFRYNNKYGYQSYGQGVSIELKYISTGGLLRARHKGTKNSFGTSDHEKMNIEVERKNKEALLNMPYKYYLTDDGRYIKTTIKVVLENGVTQLKSYIKVIEKGKVTKYNDMGIIDDHINTLKTKKPCVIHEFVVLVIGFWAVLWRQVDG</sequence>
<evidence type="ECO:0000313" key="3">
    <source>
        <dbReference type="Proteomes" id="UP000789405"/>
    </source>
</evidence>
<accession>A0A9N9B8X8</accession>
<comment type="caution">
    <text evidence="2">The sequence shown here is derived from an EMBL/GenBank/DDBJ whole genome shotgun (WGS) entry which is preliminary data.</text>
</comment>
<feature type="transmembrane region" description="Helical" evidence="1">
    <location>
        <begin position="142"/>
        <end position="161"/>
    </location>
</feature>
<dbReference type="EMBL" id="CAJVPY010002289">
    <property type="protein sequence ID" value="CAG8555297.1"/>
    <property type="molecule type" value="Genomic_DNA"/>
</dbReference>
<reference evidence="2" key="1">
    <citation type="submission" date="2021-06" db="EMBL/GenBank/DDBJ databases">
        <authorList>
            <person name="Kallberg Y."/>
            <person name="Tangrot J."/>
            <person name="Rosling A."/>
        </authorList>
    </citation>
    <scope>NUCLEOTIDE SEQUENCE</scope>
    <source>
        <strain evidence="2">MA453B</strain>
    </source>
</reference>
<dbReference type="Proteomes" id="UP000789405">
    <property type="component" value="Unassembled WGS sequence"/>
</dbReference>
<evidence type="ECO:0000256" key="1">
    <source>
        <dbReference type="SAM" id="Phobius"/>
    </source>
</evidence>
<proteinExistence type="predicted"/>
<protein>
    <submittedName>
        <fullName evidence="2">21712_t:CDS:1</fullName>
    </submittedName>
</protein>
<name>A0A9N9B8X8_9GLOM</name>
<dbReference type="OrthoDB" id="3068380at2759"/>
<dbReference type="AlphaFoldDB" id="A0A9N9B8X8"/>
<keyword evidence="3" id="KW-1185">Reference proteome</keyword>
<keyword evidence="1" id="KW-0472">Membrane</keyword>
<gene>
    <name evidence="2" type="ORF">DERYTH_LOCUS5469</name>
</gene>
<feature type="non-terminal residue" evidence="2">
    <location>
        <position position="1"/>
    </location>
</feature>
<evidence type="ECO:0000313" key="2">
    <source>
        <dbReference type="EMBL" id="CAG8555297.1"/>
    </source>
</evidence>